<feature type="transmembrane region" description="Helical" evidence="1">
    <location>
        <begin position="12"/>
        <end position="33"/>
    </location>
</feature>
<dbReference type="GeneID" id="83623322"/>
<organism evidence="3 5">
    <name type="scientific">Rhodococcus aetherivorans</name>
    <dbReference type="NCBI Taxonomy" id="191292"/>
    <lineage>
        <taxon>Bacteria</taxon>
        <taxon>Bacillati</taxon>
        <taxon>Actinomycetota</taxon>
        <taxon>Actinomycetes</taxon>
        <taxon>Mycobacteriales</taxon>
        <taxon>Nocardiaceae</taxon>
        <taxon>Rhodococcus</taxon>
    </lineage>
</organism>
<keyword evidence="1" id="KW-0472">Membrane</keyword>
<name>A0A059MVX7_9NOCA</name>
<keyword evidence="1" id="KW-0812">Transmembrane</keyword>
<dbReference type="EMBL" id="BLAH01000086">
    <property type="protein sequence ID" value="GES37591.1"/>
    <property type="molecule type" value="Genomic_DNA"/>
</dbReference>
<reference evidence="2 4" key="1">
    <citation type="journal article" date="2018" name="Biodegradation">
        <title>1,4-Dioxane degradation characteristics of Rhodococcus aetherivorans JCM 14343.</title>
        <authorList>
            <person name="Inoue D."/>
            <person name="Tsunoda T."/>
            <person name="Yamamoto N."/>
            <person name="Ike M."/>
            <person name="Sei K."/>
        </authorList>
    </citation>
    <scope>NUCLEOTIDE SEQUENCE [LARGE SCALE GENOMIC DNA]</scope>
    <source>
        <strain evidence="2 4">JCM 14343</strain>
    </source>
</reference>
<dbReference type="RefSeq" id="WP_006936161.1">
    <property type="nucleotide sequence ID" value="NZ_BAAAYP010000042.1"/>
</dbReference>
<gene>
    <name evidence="3" type="ORF">OCS65_22870</name>
    <name evidence="2" type="ORF">RAJCM14343_2846</name>
</gene>
<dbReference type="InterPro" id="IPR024495">
    <property type="entry name" value="DUF2771"/>
</dbReference>
<sequence>MRLQPRTKKTIAILVIVALVAIGGLTAVVVSLVRSAPPSVPTVTAYAQGRTVTVEPGLCSADGTCAGLEAVMLEVPAGRPLQLSLPSEITDSDWRLNVTYGDPRTGEIFEGFRDYTPGQARAVTVPSDPGAQLLNVVLQLPATGEQAPVWAIQTF</sequence>
<reference evidence="3" key="3">
    <citation type="submission" date="2022-09" db="EMBL/GenBank/DDBJ databases">
        <title>The genome sequence of Rhodococcus aetherivorans N1.</title>
        <authorList>
            <person name="Jiang W."/>
        </authorList>
    </citation>
    <scope>NUCLEOTIDE SEQUENCE</scope>
    <source>
        <strain evidence="3">N1</strain>
    </source>
</reference>
<keyword evidence="4" id="KW-1185">Reference proteome</keyword>
<dbReference type="Pfam" id="PF10969">
    <property type="entry name" value="DUF2771"/>
    <property type="match status" value="1"/>
</dbReference>
<accession>A0A0F6VGS3</accession>
<reference evidence="2" key="2">
    <citation type="submission" date="2019-10" db="EMBL/GenBank/DDBJ databases">
        <title>Draft genome sequence of Rhodococcus aetherivorans JCM 14343.</title>
        <authorList>
            <person name="Inoue D."/>
            <person name="Nakazawa M."/>
            <person name="Yamamoto N."/>
            <person name="Sei K."/>
            <person name="Ike M."/>
        </authorList>
    </citation>
    <scope>NUCLEOTIDE SEQUENCE</scope>
    <source>
        <strain evidence="2">JCM 14343</strain>
    </source>
</reference>
<proteinExistence type="predicted"/>
<evidence type="ECO:0000256" key="1">
    <source>
        <dbReference type="SAM" id="Phobius"/>
    </source>
</evidence>
<dbReference type="AlphaFoldDB" id="A0A059MVX7"/>
<evidence type="ECO:0000313" key="3">
    <source>
        <dbReference type="EMBL" id="UYF93259.1"/>
    </source>
</evidence>
<accession>N1M895</accession>
<evidence type="ECO:0000313" key="5">
    <source>
        <dbReference type="Proteomes" id="UP001163947"/>
    </source>
</evidence>
<dbReference type="Proteomes" id="UP000325466">
    <property type="component" value="Unassembled WGS sequence"/>
</dbReference>
<dbReference type="Proteomes" id="UP001163947">
    <property type="component" value="Chromosome"/>
</dbReference>
<evidence type="ECO:0000313" key="4">
    <source>
        <dbReference type="Proteomes" id="UP000325466"/>
    </source>
</evidence>
<dbReference type="KEGG" id="rav:AAT18_06115"/>
<evidence type="ECO:0000313" key="2">
    <source>
        <dbReference type="EMBL" id="GES37591.1"/>
    </source>
</evidence>
<dbReference type="EMBL" id="CP106982">
    <property type="protein sequence ID" value="UYF93259.1"/>
    <property type="molecule type" value="Genomic_DNA"/>
</dbReference>
<protein>
    <submittedName>
        <fullName evidence="3">DUF2771 domain-containing protein</fullName>
    </submittedName>
    <submittedName>
        <fullName evidence="2">Possible conserved exported protein</fullName>
    </submittedName>
</protein>
<keyword evidence="1" id="KW-1133">Transmembrane helix</keyword>
<accession>A0A059MVX7</accession>